<proteinExistence type="predicted"/>
<evidence type="ECO:0000313" key="3">
    <source>
        <dbReference type="Proteomes" id="UP000660262"/>
    </source>
</evidence>
<comment type="caution">
    <text evidence="2">The sequence shown here is derived from an EMBL/GenBank/DDBJ whole genome shotgun (WGS) entry which is preliminary data.</text>
</comment>
<dbReference type="AlphaFoldDB" id="A0A830HR27"/>
<gene>
    <name evidence="2" type="ORF">PPROV_000622100</name>
</gene>
<organism evidence="2 3">
    <name type="scientific">Pycnococcus provasolii</name>
    <dbReference type="NCBI Taxonomy" id="41880"/>
    <lineage>
        <taxon>Eukaryota</taxon>
        <taxon>Viridiplantae</taxon>
        <taxon>Chlorophyta</taxon>
        <taxon>Pseudoscourfieldiophyceae</taxon>
        <taxon>Pseudoscourfieldiales</taxon>
        <taxon>Pycnococcaceae</taxon>
        <taxon>Pycnococcus</taxon>
    </lineage>
</organism>
<dbReference type="CDD" id="cd22967">
    <property type="entry name" value="DD_AK7"/>
    <property type="match status" value="1"/>
</dbReference>
<accession>A0A830HR27</accession>
<evidence type="ECO:0000313" key="2">
    <source>
        <dbReference type="EMBL" id="GHP07479.1"/>
    </source>
</evidence>
<name>A0A830HR27_9CHLO</name>
<feature type="coiled-coil region" evidence="1">
    <location>
        <begin position="52"/>
        <end position="79"/>
    </location>
</feature>
<keyword evidence="3" id="KW-1185">Reference proteome</keyword>
<sequence>MDMGASPSPPLVASSAPPVRVFVADVNTYVSNHVARAFANQGYAVYGSLQQLDPATRAFQSVTRRLQEAEEELLNRESAEKARREALTAEQKKDAAGRFNGQLELRGMPLRGFLCAEVLPQVTEGMLKLCEHKPSNPIKVLAEHLIEAANELEAAYVDNYVARDRTLAAKGDPIFYRGKETEGFDPPPVLKKKFGL</sequence>
<evidence type="ECO:0000256" key="1">
    <source>
        <dbReference type="SAM" id="Coils"/>
    </source>
</evidence>
<dbReference type="InterPro" id="IPR007858">
    <property type="entry name" value="Dpy-30_motif"/>
</dbReference>
<dbReference type="Gene3D" id="1.20.890.10">
    <property type="entry name" value="cAMP-dependent protein kinase regulatory subunit, dimerization-anchoring domain"/>
    <property type="match status" value="1"/>
</dbReference>
<dbReference type="InterPro" id="IPR047499">
    <property type="entry name" value="DD_AK7"/>
</dbReference>
<reference evidence="2" key="1">
    <citation type="submission" date="2020-10" db="EMBL/GenBank/DDBJ databases">
        <title>Unveiling of a novel bifunctional photoreceptor, Dualchrome1, isolated from a cosmopolitan green alga.</title>
        <authorList>
            <person name="Suzuki S."/>
            <person name="Kawachi M."/>
        </authorList>
    </citation>
    <scope>NUCLEOTIDE SEQUENCE</scope>
    <source>
        <strain evidence="2">NIES 2893</strain>
    </source>
</reference>
<dbReference type="Pfam" id="PF05186">
    <property type="entry name" value="Dpy-30"/>
    <property type="match status" value="1"/>
</dbReference>
<protein>
    <submittedName>
        <fullName evidence="2">Uncharacterized protein</fullName>
    </submittedName>
</protein>
<dbReference type="Proteomes" id="UP000660262">
    <property type="component" value="Unassembled WGS sequence"/>
</dbReference>
<dbReference type="EMBL" id="BNJQ01000017">
    <property type="protein sequence ID" value="GHP07479.1"/>
    <property type="molecule type" value="Genomic_DNA"/>
</dbReference>
<dbReference type="OrthoDB" id="417678at2759"/>
<keyword evidence="1" id="KW-0175">Coiled coil</keyword>